<organism evidence="1 2">
    <name type="scientific">Vibrio vulnificus</name>
    <dbReference type="NCBI Taxonomy" id="672"/>
    <lineage>
        <taxon>Bacteria</taxon>
        <taxon>Pseudomonadati</taxon>
        <taxon>Pseudomonadota</taxon>
        <taxon>Gammaproteobacteria</taxon>
        <taxon>Vibrionales</taxon>
        <taxon>Vibrionaceae</taxon>
        <taxon>Vibrio</taxon>
    </lineage>
</organism>
<proteinExistence type="predicted"/>
<protein>
    <submittedName>
        <fullName evidence="1">Uncharacterized protein</fullName>
    </submittedName>
</protein>
<dbReference type="Proteomes" id="UP000237466">
    <property type="component" value="Unassembled WGS sequence"/>
</dbReference>
<comment type="caution">
    <text evidence="1">The sequence shown here is derived from an EMBL/GenBank/DDBJ whole genome shotgun (WGS) entry which is preliminary data.</text>
</comment>
<evidence type="ECO:0000313" key="1">
    <source>
        <dbReference type="EMBL" id="POB47128.1"/>
    </source>
</evidence>
<gene>
    <name evidence="1" type="ORF">CRN52_13700</name>
</gene>
<dbReference type="AlphaFoldDB" id="A0A2S3R1Y6"/>
<reference evidence="1 2" key="1">
    <citation type="journal article" date="2018" name="Front. Microbiol.">
        <title>Phylogeny of Vibrio vulnificus from the Analysis of the Core-Genome: Implications for Intra-Species Taxonomy.</title>
        <authorList>
            <person name="Roig F.J."/>
            <person name="Gonzalez-Candelas F."/>
            <person name="Sanjuan E."/>
            <person name="Fouz B."/>
            <person name="Feil E.J."/>
            <person name="Llorens C."/>
            <person name="Baker-Austin C."/>
            <person name="Oliver J.D."/>
            <person name="Danin-Poleg Y."/>
            <person name="Gibas C.J."/>
            <person name="Kashi Y."/>
            <person name="Gulig P.A."/>
            <person name="Morrison S.S."/>
            <person name="Amaro C."/>
        </authorList>
    </citation>
    <scope>NUCLEOTIDE SEQUENCE [LARGE SCALE GENOMIC DNA]</scope>
    <source>
        <strain evidence="1 2">CECT4608</strain>
    </source>
</reference>
<evidence type="ECO:0000313" key="2">
    <source>
        <dbReference type="Proteomes" id="UP000237466"/>
    </source>
</evidence>
<sequence length="106" mass="11618">MKIVEFMKITLNPKEGSNTFNPVANVSLSEVIELLEIGTERKLSAAETTIALPILASLKANDEEFTLRDVITKFKAVDELTSFADLCESVFLAGGDYSQIFTKSQA</sequence>
<accession>A0A2S3R1Y6</accession>
<dbReference type="EMBL" id="PDGH01000101">
    <property type="protein sequence ID" value="POB47128.1"/>
    <property type="molecule type" value="Genomic_DNA"/>
</dbReference>
<name>A0A2S3R1Y6_VIBVL</name>